<gene>
    <name evidence="1" type="ORF">DNJ73_05980</name>
</gene>
<accession>A0A318R060</accession>
<proteinExistence type="predicted"/>
<dbReference type="Proteomes" id="UP000247807">
    <property type="component" value="Unassembled WGS sequence"/>
</dbReference>
<dbReference type="EMBL" id="QJUE01000004">
    <property type="protein sequence ID" value="PYE01717.1"/>
    <property type="molecule type" value="Genomic_DNA"/>
</dbReference>
<protein>
    <submittedName>
        <fullName evidence="1">Uncharacterized protein</fullName>
    </submittedName>
</protein>
<evidence type="ECO:0000313" key="2">
    <source>
        <dbReference type="Proteomes" id="UP000247807"/>
    </source>
</evidence>
<sequence length="90" mass="10421">MKNFTKLIHFEEWLIERKVDLSINEIKCRASIASHASWFGARVRLGPNNELIKPLWISLKADELTDSKLAKVRELLNDCRSGLLFLPEDQ</sequence>
<dbReference type="OrthoDB" id="558889at2"/>
<organism evidence="1 2">
    <name type="scientific">Prochlorococcus marinus XMU1408</name>
    <dbReference type="NCBI Taxonomy" id="2213228"/>
    <lineage>
        <taxon>Bacteria</taxon>
        <taxon>Bacillati</taxon>
        <taxon>Cyanobacteriota</taxon>
        <taxon>Cyanophyceae</taxon>
        <taxon>Synechococcales</taxon>
        <taxon>Prochlorococcaceae</taxon>
        <taxon>Prochlorococcus</taxon>
    </lineage>
</organism>
<dbReference type="AlphaFoldDB" id="A0A318R060"/>
<reference evidence="1 2" key="1">
    <citation type="journal article" date="2018" name="Appl. Environ. Microbiol.">
        <title>Genome rearrangement shapes Prochlorococcus ecological adaptation.</title>
        <authorList>
            <person name="Yan W."/>
            <person name="Wei S."/>
            <person name="Wang Q."/>
            <person name="Xiao X."/>
            <person name="Zeng Q."/>
            <person name="Jiao N."/>
            <person name="Zhang R."/>
        </authorList>
    </citation>
    <scope>NUCLEOTIDE SEQUENCE [LARGE SCALE GENOMIC DNA]</scope>
    <source>
        <strain evidence="1 2">XMU1408</strain>
    </source>
</reference>
<name>A0A318R060_PROMR</name>
<comment type="caution">
    <text evidence="1">The sequence shown here is derived from an EMBL/GenBank/DDBJ whole genome shotgun (WGS) entry which is preliminary data.</text>
</comment>
<evidence type="ECO:0000313" key="1">
    <source>
        <dbReference type="EMBL" id="PYE01717.1"/>
    </source>
</evidence>